<dbReference type="SUPFAM" id="SSF53850">
    <property type="entry name" value="Periplasmic binding protein-like II"/>
    <property type="match status" value="1"/>
</dbReference>
<dbReference type="PANTHER" id="PTHR30346">
    <property type="entry name" value="TRANSCRIPTIONAL DUAL REGULATOR HCAR-RELATED"/>
    <property type="match status" value="1"/>
</dbReference>
<proteinExistence type="inferred from homology"/>
<dbReference type="KEGG" id="egd:GS424_002885"/>
<dbReference type="RefSeq" id="WP_160943563.1">
    <property type="nucleotide sequence ID" value="NZ_CP063310.1"/>
</dbReference>
<dbReference type="InterPro" id="IPR000847">
    <property type="entry name" value="LysR_HTH_N"/>
</dbReference>
<dbReference type="Gene3D" id="1.10.10.10">
    <property type="entry name" value="Winged helix-like DNA-binding domain superfamily/Winged helix DNA-binding domain"/>
    <property type="match status" value="1"/>
</dbReference>
<dbReference type="AlphaFoldDB" id="A0A6L7J0H3"/>
<name>A0A6L7J0H3_9ACTN</name>
<dbReference type="InterPro" id="IPR036388">
    <property type="entry name" value="WH-like_DNA-bd_sf"/>
</dbReference>
<gene>
    <name evidence="5" type="ORF">GS424_002885</name>
</gene>
<dbReference type="Gene3D" id="3.40.190.10">
    <property type="entry name" value="Periplasmic binding protein-like II"/>
    <property type="match status" value="2"/>
</dbReference>
<evidence type="ECO:0000256" key="4">
    <source>
        <dbReference type="ARBA" id="ARBA00023163"/>
    </source>
</evidence>
<dbReference type="GO" id="GO:0003700">
    <property type="term" value="F:DNA-binding transcription factor activity"/>
    <property type="evidence" value="ECO:0007669"/>
    <property type="project" value="InterPro"/>
</dbReference>
<organism evidence="5 6">
    <name type="scientific">Eggerthella guodeyinii</name>
    <dbReference type="NCBI Taxonomy" id="2690837"/>
    <lineage>
        <taxon>Bacteria</taxon>
        <taxon>Bacillati</taxon>
        <taxon>Actinomycetota</taxon>
        <taxon>Coriobacteriia</taxon>
        <taxon>Eggerthellales</taxon>
        <taxon>Eggerthellaceae</taxon>
        <taxon>Eggerthella</taxon>
    </lineage>
</organism>
<dbReference type="PROSITE" id="PS50931">
    <property type="entry name" value="HTH_LYSR"/>
    <property type="match status" value="1"/>
</dbReference>
<sequence length="308" mass="34254">MHISHLREFVELVRCLSFSEAARNLNTAQSTLSKHVLALEKECGAEVLTRSSAQVRLTQEGQALFEGAIDIIETHDRTLERIAALKRNPPIVVGGLYRNAHILRFVTSIVNRQRKSDAPLTLSYRNLHHRPYVEMLQKGELDVAFTMQEHDANLPAGIGRIHLFDDPLIAIMAKDHPLAGNETLVLEDIDHQSMLSPDGGYAIAGAELARKIFASKGVRPLYRPVFIQSAQDFPTLDIADNILVVEESIQKQQPQSEGNCALPFADAEACFPFYALFRADERTGAIGFFLDALEEEARRFAADTAHEG</sequence>
<dbReference type="Pfam" id="PF00126">
    <property type="entry name" value="HTH_1"/>
    <property type="match status" value="1"/>
</dbReference>
<dbReference type="FunFam" id="1.10.10.10:FF:000001">
    <property type="entry name" value="LysR family transcriptional regulator"/>
    <property type="match status" value="1"/>
</dbReference>
<dbReference type="Proteomes" id="UP000478463">
    <property type="component" value="Chromosome"/>
</dbReference>
<dbReference type="SUPFAM" id="SSF46785">
    <property type="entry name" value="Winged helix' DNA-binding domain"/>
    <property type="match status" value="1"/>
</dbReference>
<evidence type="ECO:0000313" key="6">
    <source>
        <dbReference type="Proteomes" id="UP000478463"/>
    </source>
</evidence>
<evidence type="ECO:0000313" key="5">
    <source>
        <dbReference type="EMBL" id="QOS68830.1"/>
    </source>
</evidence>
<evidence type="ECO:0000256" key="2">
    <source>
        <dbReference type="ARBA" id="ARBA00023015"/>
    </source>
</evidence>
<accession>A0A6L7J0H3</accession>
<evidence type="ECO:0000256" key="1">
    <source>
        <dbReference type="ARBA" id="ARBA00009437"/>
    </source>
</evidence>
<dbReference type="EMBL" id="CP063310">
    <property type="protein sequence ID" value="QOS68830.1"/>
    <property type="molecule type" value="Genomic_DNA"/>
</dbReference>
<dbReference type="GO" id="GO:0003677">
    <property type="term" value="F:DNA binding"/>
    <property type="evidence" value="ECO:0007669"/>
    <property type="project" value="UniProtKB-KW"/>
</dbReference>
<dbReference type="PANTHER" id="PTHR30346:SF0">
    <property type="entry name" value="HCA OPERON TRANSCRIPTIONAL ACTIVATOR HCAR"/>
    <property type="match status" value="1"/>
</dbReference>
<protein>
    <submittedName>
        <fullName evidence="5">LysR family transcriptional regulator</fullName>
    </submittedName>
</protein>
<dbReference type="InterPro" id="IPR036390">
    <property type="entry name" value="WH_DNA-bd_sf"/>
</dbReference>
<comment type="similarity">
    <text evidence="1">Belongs to the LysR transcriptional regulatory family.</text>
</comment>
<dbReference type="GO" id="GO:0032993">
    <property type="term" value="C:protein-DNA complex"/>
    <property type="evidence" value="ECO:0007669"/>
    <property type="project" value="TreeGrafter"/>
</dbReference>
<dbReference type="Pfam" id="PF03466">
    <property type="entry name" value="LysR_substrate"/>
    <property type="match status" value="1"/>
</dbReference>
<dbReference type="PRINTS" id="PR00039">
    <property type="entry name" value="HTHLYSR"/>
</dbReference>
<keyword evidence="4" id="KW-0804">Transcription</keyword>
<reference evidence="5 6" key="1">
    <citation type="submission" date="2020-10" db="EMBL/GenBank/DDBJ databases">
        <title>Eggerthella sp. nov., isolated from human feces.</title>
        <authorList>
            <person name="Yajun G."/>
        </authorList>
    </citation>
    <scope>NUCLEOTIDE SEQUENCE [LARGE SCALE GENOMIC DNA]</scope>
    <source>
        <strain evidence="5 6">HF-1101</strain>
    </source>
</reference>
<dbReference type="InterPro" id="IPR005119">
    <property type="entry name" value="LysR_subst-bd"/>
</dbReference>
<evidence type="ECO:0000256" key="3">
    <source>
        <dbReference type="ARBA" id="ARBA00023125"/>
    </source>
</evidence>
<keyword evidence="3" id="KW-0238">DNA-binding</keyword>
<keyword evidence="2" id="KW-0805">Transcription regulation</keyword>